<accession>A0A840W7D4</accession>
<dbReference type="SUPFAM" id="SSF48452">
    <property type="entry name" value="TPR-like"/>
    <property type="match status" value="1"/>
</dbReference>
<keyword evidence="3" id="KW-1185">Reference proteome</keyword>
<dbReference type="Pfam" id="PF01323">
    <property type="entry name" value="DSBA"/>
    <property type="match status" value="1"/>
</dbReference>
<evidence type="ECO:0000313" key="3">
    <source>
        <dbReference type="Proteomes" id="UP000579647"/>
    </source>
</evidence>
<dbReference type="GO" id="GO:0016491">
    <property type="term" value="F:oxidoreductase activity"/>
    <property type="evidence" value="ECO:0007669"/>
    <property type="project" value="InterPro"/>
</dbReference>
<gene>
    <name evidence="2" type="ORF">HNR07_004057</name>
</gene>
<feature type="domain" description="DSBA-like thioredoxin" evidence="1">
    <location>
        <begin position="3"/>
        <end position="208"/>
    </location>
</feature>
<keyword evidence="2" id="KW-0413">Isomerase</keyword>
<dbReference type="Proteomes" id="UP000579647">
    <property type="component" value="Unassembled WGS sequence"/>
</dbReference>
<name>A0A840W7D4_9ACTN</name>
<dbReference type="SUPFAM" id="SSF52833">
    <property type="entry name" value="Thioredoxin-like"/>
    <property type="match status" value="1"/>
</dbReference>
<dbReference type="PANTHER" id="PTHR13887">
    <property type="entry name" value="GLUTATHIONE S-TRANSFERASE KAPPA"/>
    <property type="match status" value="1"/>
</dbReference>
<dbReference type="EMBL" id="JACHDO010000001">
    <property type="protein sequence ID" value="MBB5492920.1"/>
    <property type="molecule type" value="Genomic_DNA"/>
</dbReference>
<dbReference type="RefSeq" id="WP_184366265.1">
    <property type="nucleotide sequence ID" value="NZ_BAAAKM010000032.1"/>
</dbReference>
<protein>
    <submittedName>
        <fullName evidence="2">Putative DsbA family dithiol-disulfide isomerase</fullName>
    </submittedName>
</protein>
<dbReference type="AlphaFoldDB" id="A0A840W7D4"/>
<proteinExistence type="predicted"/>
<dbReference type="InterPro" id="IPR001853">
    <property type="entry name" value="DSBA-like_thioredoxin_dom"/>
</dbReference>
<dbReference type="PANTHER" id="PTHR13887:SF41">
    <property type="entry name" value="THIOREDOXIN SUPERFAMILY PROTEIN"/>
    <property type="match status" value="1"/>
</dbReference>
<dbReference type="InterPro" id="IPR011990">
    <property type="entry name" value="TPR-like_helical_dom_sf"/>
</dbReference>
<organism evidence="2 3">
    <name type="scientific">Nocardiopsis metallicus</name>
    <dbReference type="NCBI Taxonomy" id="179819"/>
    <lineage>
        <taxon>Bacteria</taxon>
        <taxon>Bacillati</taxon>
        <taxon>Actinomycetota</taxon>
        <taxon>Actinomycetes</taxon>
        <taxon>Streptosporangiales</taxon>
        <taxon>Nocardiopsidaceae</taxon>
        <taxon>Nocardiopsis</taxon>
    </lineage>
</organism>
<evidence type="ECO:0000259" key="1">
    <source>
        <dbReference type="Pfam" id="PF01323"/>
    </source>
</evidence>
<comment type="caution">
    <text evidence="2">The sequence shown here is derived from an EMBL/GenBank/DDBJ whole genome shotgun (WGS) entry which is preliminary data.</text>
</comment>
<reference evidence="2 3" key="1">
    <citation type="submission" date="2020-08" db="EMBL/GenBank/DDBJ databases">
        <title>Sequencing the genomes of 1000 actinobacteria strains.</title>
        <authorList>
            <person name="Klenk H.-P."/>
        </authorList>
    </citation>
    <scope>NUCLEOTIDE SEQUENCE [LARGE SCALE GENOMIC DNA]</scope>
    <source>
        <strain evidence="2 3">DSM 44598</strain>
    </source>
</reference>
<dbReference type="Gene3D" id="3.40.30.10">
    <property type="entry name" value="Glutaredoxin"/>
    <property type="match status" value="1"/>
</dbReference>
<dbReference type="CDD" id="cd03024">
    <property type="entry name" value="DsbA_FrnE"/>
    <property type="match status" value="1"/>
</dbReference>
<sequence>MRIEIWADVVCPWMYIGKRRLERALAERSGEPVEVVWRPYRVDPTAPAVSEPVEEFLRDPFVEVAPEACGPVRDGDGELVQMSELAAAEGLGDRWGAAWRADSHDAHRLLALAAAEGPAVQDAVAEGVLRAHFVEGRDIADPGVLAGIATEAGFARGGELLAGGGGAELVRELLLWGQAEGVRTSPTFVANGMALTGAQPPELIAEFLDEAAGREPRRIPEEVERLRRAEALLELANPLGALELLGPLTETYAADRGVRFLAARAYYRSAQLNRARSTLEALLEESADDAYAHLLLGRTLQRQGERELAEPHLRLAAVMDPSLA</sequence>
<dbReference type="InterPro" id="IPR036249">
    <property type="entry name" value="Thioredoxin-like_sf"/>
</dbReference>
<dbReference type="Pfam" id="PF14559">
    <property type="entry name" value="TPR_19"/>
    <property type="match status" value="1"/>
</dbReference>
<evidence type="ECO:0000313" key="2">
    <source>
        <dbReference type="EMBL" id="MBB5492920.1"/>
    </source>
</evidence>
<dbReference type="GO" id="GO:0016853">
    <property type="term" value="F:isomerase activity"/>
    <property type="evidence" value="ECO:0007669"/>
    <property type="project" value="UniProtKB-KW"/>
</dbReference>
<dbReference type="Gene3D" id="1.25.40.10">
    <property type="entry name" value="Tetratricopeptide repeat domain"/>
    <property type="match status" value="1"/>
</dbReference>